<reference evidence="1 2" key="1">
    <citation type="journal article" date="2006" name="J. Virol.">
        <title>Genomic sequence of rhesus cytomegalovirus 180.92: insights into the coding potential of rhesus cytomegalovirus.</title>
        <authorList>
            <person name="Rivailler P."/>
            <person name="Kaur A."/>
            <person name="Johnson R.P."/>
            <person name="Wang F."/>
        </authorList>
    </citation>
    <scope>NUCLEOTIDE SEQUENCE [LARGE SCALE GENOMIC DNA]</scope>
    <source>
        <strain evidence="1">CMV 180.92</strain>
    </source>
</reference>
<dbReference type="EMBL" id="DQ120516">
    <property type="protein sequence ID" value="ABA82160.1"/>
    <property type="molecule type" value="Genomic_DNA"/>
</dbReference>
<evidence type="ECO:0000313" key="1">
    <source>
        <dbReference type="EMBL" id="ABA82160.1"/>
    </source>
</evidence>
<name>Q2FAM2_RHCM6</name>
<accession>Q2FAM2</accession>
<proteinExistence type="predicted"/>
<protein>
    <submittedName>
        <fullName evidence="1">Rh94</fullName>
    </submittedName>
</protein>
<evidence type="ECO:0000313" key="2">
    <source>
        <dbReference type="Proteomes" id="UP000115582"/>
    </source>
</evidence>
<organism evidence="1 2">
    <name type="scientific">Rhesus cytomegalovirus (strain 68-1)</name>
    <name type="common">RhCMV</name>
    <dbReference type="NCBI Taxonomy" id="47929"/>
    <lineage>
        <taxon>Viruses</taxon>
        <taxon>Duplodnaviria</taxon>
        <taxon>Heunggongvirae</taxon>
        <taxon>Peploviricota</taxon>
        <taxon>Herviviricetes</taxon>
        <taxon>Herpesvirales</taxon>
        <taxon>Orthoherpesviridae</taxon>
        <taxon>Betaherpesvirinae</taxon>
        <taxon>Cytomegalovirus</taxon>
        <taxon>Cytomegalovirus macacinebeta3</taxon>
    </lineage>
</organism>
<organismHost>
    <name type="scientific">Macaca mulatta</name>
    <name type="common">Rhesus macaque</name>
    <dbReference type="NCBI Taxonomy" id="9544"/>
</organismHost>
<dbReference type="Proteomes" id="UP000115582">
    <property type="component" value="Segment"/>
</dbReference>
<sequence>MLGALPPLLSQHASLYVLQNA</sequence>